<dbReference type="InterPro" id="IPR008707">
    <property type="entry name" value="B-propeller_PilY1"/>
</dbReference>
<keyword evidence="10" id="KW-1185">Reference proteome</keyword>
<dbReference type="GO" id="GO:0046872">
    <property type="term" value="F:metal ion binding"/>
    <property type="evidence" value="ECO:0007669"/>
    <property type="project" value="UniProtKB-KW"/>
</dbReference>
<keyword evidence="7" id="KW-0732">Signal</keyword>
<dbReference type="InterPro" id="IPR011047">
    <property type="entry name" value="Quinoprotein_ADH-like_sf"/>
</dbReference>
<keyword evidence="5" id="KW-0106">Calcium</keyword>
<evidence type="ECO:0000256" key="6">
    <source>
        <dbReference type="ARBA" id="ARBA00023263"/>
    </source>
</evidence>
<sequence length="1183" mass="129326">MERNSFGKRSTATCSVLGSCIAIGLALPAHAAISQQPLSLTEGVSPNLLVTLDDSGSMIWAYAPDAIEDYKTRPAGRSNAFNAMYYNPDVTYEVPKQVSFSNGNIIVTDYPTPSFTKAFWNGFDLKTSWAEFDLSTEYKVQWDTGAYNAKSFVSTCPSGMPKNSCKDGVSHAYYFNYNVSSTCPPPPNTSGKDSCYTYQKVKDSERTNFAIWFSFYRNRSLATRTAANLAFYKLPENVRITWGALSECFIGSNQGGLCFNNKIDEFSGAHRENFFKWLANFEETGATPLHAAMHRAGKLLQKESTYVSADGSSSSCQASYHIMMTDGVWNSRTDKDSPGNSDSALPYPYKDAYSNTLADVAYYYWKTDLNTKLQNNIRKYIPFVGANDQATYNDPRNNPAEWQHMVNFIVGLGLSRSLTNATAPTWTGSTFGNVAELMAMGSNGKRWPEVGPNDQNNVYDLWHAAINSRGEFFSTDSPDALVEAFAKILSRIADRTTSAASPAINSGILEEAGDQLTSYSYQTSYSSRDSWSGDLKSATKTRTWNAATGQFSVASTDGWSARDRLDTRAGSWSARQIMIAGGNHASGLQRFSWSNAGDAGTVGTLAYYLRQNPDDGDILEPLNATLAQDRLGFLHGDRSREGTLFRERRSLLGDMIGSRPAVVRGARYLPSQAERLENDSNYLAFANTHRTRRPHIYVGANDGMLHVFDAESGDETFAFVPSAVFPRLHKLTGKSYQGAAHQFYVDGSPVIADAYLDGQWRTVLIGTLRAGGKGLFALDVTDPADIRLLWEFGAEQLPNDYTARLGYSFAQPTVARLHHGKWAVVVGNGYHGENHTNGKAALLIIDLASGELTKSLEVSGEEGIANGLSTPTLADINSDGVADYAYAGDLQGNLWRFNLSPANNPAEAPFSRANEGDGVVRSFKVSYGGAPLFRAEHNGVRQPITAPPALIRHPTGLGYLVVVGTGKYFEEGDKWGQRNGDVALPQSIYGIWDIKTDSTSPNDSLQPDALTRSGLQAQTMNADREATLSGKPARLLTDTPVTWATPPAAGSTTWGTGKYGWYFDLPLEGEMTIERMQVFGQTLFFQSLVPNSDPCSPGVENWTYAINPQTGGRTRHHAFNEHRSSADPDKVISAVQQDGEGGLTLGQEPDGDYVLCTGLDCESVAPDPSSIGRQSWRIVEEEQ</sequence>
<proteinExistence type="inferred from homology"/>
<evidence type="ECO:0000256" key="7">
    <source>
        <dbReference type="SAM" id="SignalP"/>
    </source>
</evidence>
<keyword evidence="3" id="KW-1029">Fimbrium biogenesis</keyword>
<dbReference type="EMBL" id="LT629780">
    <property type="protein sequence ID" value="SDT92030.1"/>
    <property type="molecule type" value="Genomic_DNA"/>
</dbReference>
<reference evidence="10" key="1">
    <citation type="submission" date="2016-10" db="EMBL/GenBank/DDBJ databases">
        <authorList>
            <person name="Varghese N."/>
            <person name="Submissions S."/>
        </authorList>
    </citation>
    <scope>NUCLEOTIDE SEQUENCE [LARGE SCALE GENOMIC DNA]</scope>
    <source>
        <strain evidence="10">CCTCC 2012022</strain>
    </source>
</reference>
<dbReference type="RefSeq" id="WP_090211773.1">
    <property type="nucleotide sequence ID" value="NZ_LT629780.1"/>
</dbReference>
<evidence type="ECO:0000313" key="10">
    <source>
        <dbReference type="Proteomes" id="UP000243063"/>
    </source>
</evidence>
<name>A0A1H2EAA4_9GAMM</name>
<evidence type="ECO:0000313" key="9">
    <source>
        <dbReference type="EMBL" id="SDT92030.1"/>
    </source>
</evidence>
<dbReference type="SUPFAM" id="SSF50998">
    <property type="entry name" value="Quinoprotein alcohol dehydrogenase-like"/>
    <property type="match status" value="1"/>
</dbReference>
<evidence type="ECO:0000256" key="4">
    <source>
        <dbReference type="ARBA" id="ARBA00022723"/>
    </source>
</evidence>
<dbReference type="OrthoDB" id="7156875at2"/>
<feature type="domain" description="PilY1 beta-propeller" evidence="8">
    <location>
        <begin position="652"/>
        <end position="1028"/>
    </location>
</feature>
<dbReference type="AlphaFoldDB" id="A0A1H2EAA4"/>
<keyword evidence="4" id="KW-0479">Metal-binding</keyword>
<protein>
    <submittedName>
        <fullName evidence="9">Type IV pilus assembly protein PilY1</fullName>
    </submittedName>
</protein>
<evidence type="ECO:0000256" key="3">
    <source>
        <dbReference type="ARBA" id="ARBA00022558"/>
    </source>
</evidence>
<comment type="subcellular location">
    <subcellularLocation>
        <location evidence="1">Fimbrium</location>
    </subcellularLocation>
</comment>
<comment type="similarity">
    <text evidence="2">Belongs to the PilY1 family.</text>
</comment>
<keyword evidence="6" id="KW-0281">Fimbrium</keyword>
<dbReference type="STRING" id="1245526.SAMN05216580_0441"/>
<gene>
    <name evidence="9" type="ORF">SAMN05216580_0441</name>
</gene>
<evidence type="ECO:0000256" key="1">
    <source>
        <dbReference type="ARBA" id="ARBA00004561"/>
    </source>
</evidence>
<dbReference type="GO" id="GO:0009289">
    <property type="term" value="C:pilus"/>
    <property type="evidence" value="ECO:0007669"/>
    <property type="project" value="UniProtKB-SubCell"/>
</dbReference>
<dbReference type="PROSITE" id="PS51257">
    <property type="entry name" value="PROKAR_LIPOPROTEIN"/>
    <property type="match status" value="1"/>
</dbReference>
<organism evidence="9 10">
    <name type="scientific">Geopseudomonas guangdongensis</name>
    <dbReference type="NCBI Taxonomy" id="1245526"/>
    <lineage>
        <taxon>Bacteria</taxon>
        <taxon>Pseudomonadati</taxon>
        <taxon>Pseudomonadota</taxon>
        <taxon>Gammaproteobacteria</taxon>
        <taxon>Pseudomonadales</taxon>
        <taxon>Pseudomonadaceae</taxon>
        <taxon>Geopseudomonas</taxon>
    </lineage>
</organism>
<evidence type="ECO:0000256" key="2">
    <source>
        <dbReference type="ARBA" id="ARBA00008387"/>
    </source>
</evidence>
<feature type="signal peptide" evidence="7">
    <location>
        <begin position="1"/>
        <end position="31"/>
    </location>
</feature>
<evidence type="ECO:0000256" key="5">
    <source>
        <dbReference type="ARBA" id="ARBA00022837"/>
    </source>
</evidence>
<dbReference type="Pfam" id="PF05567">
    <property type="entry name" value="T4P_PilY1"/>
    <property type="match status" value="1"/>
</dbReference>
<feature type="chain" id="PRO_5009272873" evidence="7">
    <location>
        <begin position="32"/>
        <end position="1183"/>
    </location>
</feature>
<accession>A0A1H2EAA4</accession>
<evidence type="ECO:0000259" key="8">
    <source>
        <dbReference type="Pfam" id="PF05567"/>
    </source>
</evidence>
<dbReference type="Proteomes" id="UP000243063">
    <property type="component" value="Chromosome I"/>
</dbReference>